<keyword evidence="2" id="KW-1185">Reference proteome</keyword>
<dbReference type="RefSeq" id="XP_014550212.1">
    <property type="nucleotide sequence ID" value="XM_014694726.1"/>
</dbReference>
<reference evidence="1 2" key="1">
    <citation type="journal article" date="2013" name="PLoS Genet.">
        <title>Comparative genome structure, secondary metabolite, and effector coding capacity across Cochliobolus pathogens.</title>
        <authorList>
            <person name="Condon B.J."/>
            <person name="Leng Y."/>
            <person name="Wu D."/>
            <person name="Bushley K.E."/>
            <person name="Ohm R.A."/>
            <person name="Otillar R."/>
            <person name="Martin J."/>
            <person name="Schackwitz W."/>
            <person name="Grimwood J."/>
            <person name="MohdZainudin N."/>
            <person name="Xue C."/>
            <person name="Wang R."/>
            <person name="Manning V.A."/>
            <person name="Dhillon B."/>
            <person name="Tu Z.J."/>
            <person name="Steffenson B.J."/>
            <person name="Salamov A."/>
            <person name="Sun H."/>
            <person name="Lowry S."/>
            <person name="LaButti K."/>
            <person name="Han J."/>
            <person name="Copeland A."/>
            <person name="Lindquist E."/>
            <person name="Barry K."/>
            <person name="Schmutz J."/>
            <person name="Baker S.E."/>
            <person name="Ciuffetti L.M."/>
            <person name="Grigoriev I.V."/>
            <person name="Zhong S."/>
            <person name="Turgeon B.G."/>
        </authorList>
    </citation>
    <scope>NUCLEOTIDE SEQUENCE [LARGE SCALE GENOMIC DNA]</scope>
    <source>
        <strain evidence="1 2">FI3</strain>
    </source>
</reference>
<dbReference type="Proteomes" id="UP000054337">
    <property type="component" value="Unassembled WGS sequence"/>
</dbReference>
<name>W7DQV3_BIPV3</name>
<sequence length="79" mass="9164">QYIKLFKIRIGYENRIFLNSLTARRDILNKQLTTASSHSPLPVVSDLLSGGKYFVFTSYTPKWRKLWAIVYKLLTPKAS</sequence>
<evidence type="ECO:0000313" key="2">
    <source>
        <dbReference type="Proteomes" id="UP000054337"/>
    </source>
</evidence>
<dbReference type="AlphaFoldDB" id="W7DQV3"/>
<dbReference type="InterPro" id="IPR036396">
    <property type="entry name" value="Cyt_P450_sf"/>
</dbReference>
<organism evidence="1 2">
    <name type="scientific">Bipolaris victoriae (strain FI3)</name>
    <name type="common">Victoria blight of oats agent</name>
    <name type="synonym">Cochliobolus victoriae</name>
    <dbReference type="NCBI Taxonomy" id="930091"/>
    <lineage>
        <taxon>Eukaryota</taxon>
        <taxon>Fungi</taxon>
        <taxon>Dikarya</taxon>
        <taxon>Ascomycota</taxon>
        <taxon>Pezizomycotina</taxon>
        <taxon>Dothideomycetes</taxon>
        <taxon>Pleosporomycetidae</taxon>
        <taxon>Pleosporales</taxon>
        <taxon>Pleosporineae</taxon>
        <taxon>Pleosporaceae</taxon>
        <taxon>Bipolaris</taxon>
    </lineage>
</organism>
<evidence type="ECO:0000313" key="1">
    <source>
        <dbReference type="EMBL" id="EUN20638.1"/>
    </source>
</evidence>
<dbReference type="Gene3D" id="1.10.630.10">
    <property type="entry name" value="Cytochrome P450"/>
    <property type="match status" value="1"/>
</dbReference>
<gene>
    <name evidence="1" type="ORF">COCVIDRAFT_116109</name>
</gene>
<feature type="non-terminal residue" evidence="1">
    <location>
        <position position="1"/>
    </location>
</feature>
<protein>
    <submittedName>
        <fullName evidence="1">Uncharacterized protein</fullName>
    </submittedName>
</protein>
<dbReference type="GO" id="GO:0016705">
    <property type="term" value="F:oxidoreductase activity, acting on paired donors, with incorporation or reduction of molecular oxygen"/>
    <property type="evidence" value="ECO:0007669"/>
    <property type="project" value="InterPro"/>
</dbReference>
<dbReference type="GO" id="GO:0004497">
    <property type="term" value="F:monooxygenase activity"/>
    <property type="evidence" value="ECO:0007669"/>
    <property type="project" value="InterPro"/>
</dbReference>
<proteinExistence type="predicted"/>
<accession>W7DQV3</accession>
<dbReference type="GO" id="GO:0005506">
    <property type="term" value="F:iron ion binding"/>
    <property type="evidence" value="ECO:0007669"/>
    <property type="project" value="InterPro"/>
</dbReference>
<dbReference type="SUPFAM" id="SSF48264">
    <property type="entry name" value="Cytochrome P450"/>
    <property type="match status" value="1"/>
</dbReference>
<dbReference type="GO" id="GO:0020037">
    <property type="term" value="F:heme binding"/>
    <property type="evidence" value="ECO:0007669"/>
    <property type="project" value="InterPro"/>
</dbReference>
<dbReference type="GeneID" id="26250862"/>
<dbReference type="EMBL" id="KI968921">
    <property type="protein sequence ID" value="EUN20638.1"/>
    <property type="molecule type" value="Genomic_DNA"/>
</dbReference>
<dbReference type="HOGENOM" id="CLU_2612409_0_0_1"/>